<dbReference type="Pfam" id="PF12802">
    <property type="entry name" value="MarR_2"/>
    <property type="match status" value="1"/>
</dbReference>
<evidence type="ECO:0000256" key="3">
    <source>
        <dbReference type="ARBA" id="ARBA00023163"/>
    </source>
</evidence>
<dbReference type="PROSITE" id="PS01117">
    <property type="entry name" value="HTH_MARR_1"/>
    <property type="match status" value="1"/>
</dbReference>
<evidence type="ECO:0000313" key="7">
    <source>
        <dbReference type="Proteomes" id="UP000652477"/>
    </source>
</evidence>
<reference evidence="6" key="1">
    <citation type="submission" date="2020-08" db="EMBL/GenBank/DDBJ databases">
        <title>Genome public.</title>
        <authorList>
            <person name="Liu C."/>
            <person name="Sun Q."/>
        </authorList>
    </citation>
    <scope>NUCLEOTIDE SEQUENCE</scope>
    <source>
        <strain evidence="6">NSJ-55</strain>
    </source>
</reference>
<dbReference type="SUPFAM" id="SSF46785">
    <property type="entry name" value="Winged helix' DNA-binding domain"/>
    <property type="match status" value="1"/>
</dbReference>
<organism evidence="6 7">
    <name type="scientific">Mediterraneibacter hominis</name>
    <dbReference type="NCBI Taxonomy" id="2763054"/>
    <lineage>
        <taxon>Bacteria</taxon>
        <taxon>Bacillati</taxon>
        <taxon>Bacillota</taxon>
        <taxon>Clostridia</taxon>
        <taxon>Lachnospirales</taxon>
        <taxon>Lachnospiraceae</taxon>
        <taxon>Mediterraneibacter</taxon>
    </lineage>
</organism>
<dbReference type="GO" id="GO:0003677">
    <property type="term" value="F:DNA binding"/>
    <property type="evidence" value="ECO:0007669"/>
    <property type="project" value="UniProtKB-KW"/>
</dbReference>
<dbReference type="RefSeq" id="WP_186874078.1">
    <property type="nucleotide sequence ID" value="NZ_JACOPF010000001.1"/>
</dbReference>
<name>A0A923LEU0_9FIRM</name>
<dbReference type="AlphaFoldDB" id="A0A923LEU0"/>
<evidence type="ECO:0000256" key="1">
    <source>
        <dbReference type="ARBA" id="ARBA00023015"/>
    </source>
</evidence>
<keyword evidence="7" id="KW-1185">Reference proteome</keyword>
<sequence length="170" mass="19693">MIEENKKIFLRHISTIQRNSQKYLDICLGESIGCGQQYFLAYIAENDGITMYDLAKAGNFDKGTVTKAVQKLVDMEYVVIKTDEMDRRVKHLHVTRKALPVVELIYQTRNEWKEALLSDFAPGEEDRFVRQLEQMAHTSCQVLKEKARQKGTKEKGKEEMQRKGGKEYGE</sequence>
<protein>
    <submittedName>
        <fullName evidence="6">MarR family transcriptional regulator</fullName>
    </submittedName>
</protein>
<evidence type="ECO:0000256" key="2">
    <source>
        <dbReference type="ARBA" id="ARBA00023125"/>
    </source>
</evidence>
<dbReference type="PANTHER" id="PTHR42756:SF2">
    <property type="entry name" value="MARR FAMILY REGULATORY PROTEIN"/>
    <property type="match status" value="1"/>
</dbReference>
<feature type="domain" description="HTH marR-type" evidence="5">
    <location>
        <begin position="1"/>
        <end position="137"/>
    </location>
</feature>
<dbReference type="InterPro" id="IPR000835">
    <property type="entry name" value="HTH_MarR-typ"/>
</dbReference>
<dbReference type="Gene3D" id="1.10.10.10">
    <property type="entry name" value="Winged helix-like DNA-binding domain superfamily/Winged helix DNA-binding domain"/>
    <property type="match status" value="1"/>
</dbReference>
<dbReference type="PROSITE" id="PS50995">
    <property type="entry name" value="HTH_MARR_2"/>
    <property type="match status" value="1"/>
</dbReference>
<keyword evidence="2" id="KW-0238">DNA-binding</keyword>
<dbReference type="GO" id="GO:0003700">
    <property type="term" value="F:DNA-binding transcription factor activity"/>
    <property type="evidence" value="ECO:0007669"/>
    <property type="project" value="InterPro"/>
</dbReference>
<comment type="caution">
    <text evidence="6">The sequence shown here is derived from an EMBL/GenBank/DDBJ whole genome shotgun (WGS) entry which is preliminary data.</text>
</comment>
<gene>
    <name evidence="6" type="ORF">H8S37_00335</name>
</gene>
<keyword evidence="3" id="KW-0804">Transcription</keyword>
<dbReference type="InterPro" id="IPR036390">
    <property type="entry name" value="WH_DNA-bd_sf"/>
</dbReference>
<evidence type="ECO:0000259" key="5">
    <source>
        <dbReference type="PROSITE" id="PS50995"/>
    </source>
</evidence>
<keyword evidence="1" id="KW-0805">Transcription regulation</keyword>
<dbReference type="SMART" id="SM00347">
    <property type="entry name" value="HTH_MARR"/>
    <property type="match status" value="1"/>
</dbReference>
<dbReference type="Proteomes" id="UP000652477">
    <property type="component" value="Unassembled WGS sequence"/>
</dbReference>
<feature type="region of interest" description="Disordered" evidence="4">
    <location>
        <begin position="144"/>
        <end position="170"/>
    </location>
</feature>
<evidence type="ECO:0000313" key="6">
    <source>
        <dbReference type="EMBL" id="MBC5687382.1"/>
    </source>
</evidence>
<dbReference type="EMBL" id="JACOPF010000001">
    <property type="protein sequence ID" value="MBC5687382.1"/>
    <property type="molecule type" value="Genomic_DNA"/>
</dbReference>
<accession>A0A923LEU0</accession>
<evidence type="ECO:0000256" key="4">
    <source>
        <dbReference type="SAM" id="MobiDB-lite"/>
    </source>
</evidence>
<dbReference type="InterPro" id="IPR023187">
    <property type="entry name" value="Tscrpt_reg_MarR-type_CS"/>
</dbReference>
<proteinExistence type="predicted"/>
<dbReference type="PANTHER" id="PTHR42756">
    <property type="entry name" value="TRANSCRIPTIONAL REGULATOR, MARR"/>
    <property type="match status" value="1"/>
</dbReference>
<dbReference type="InterPro" id="IPR036388">
    <property type="entry name" value="WH-like_DNA-bd_sf"/>
</dbReference>